<dbReference type="RefSeq" id="XP_067918910.1">
    <property type="nucleotide sequence ID" value="XM_068069114.1"/>
</dbReference>
<feature type="non-terminal residue" evidence="1">
    <location>
        <position position="47"/>
    </location>
</feature>
<feature type="non-terminal residue" evidence="1">
    <location>
        <position position="1"/>
    </location>
</feature>
<name>A0A2C6KL24_9APIC</name>
<comment type="caution">
    <text evidence="1">The sequence shown here is derived from an EMBL/GenBank/DDBJ whole genome shotgun (WGS) entry which is preliminary data.</text>
</comment>
<protein>
    <submittedName>
        <fullName evidence="1">Uncharacterized protein</fullName>
    </submittedName>
</protein>
<organism evidence="1 2">
    <name type="scientific">Cystoisospora suis</name>
    <dbReference type="NCBI Taxonomy" id="483139"/>
    <lineage>
        <taxon>Eukaryota</taxon>
        <taxon>Sar</taxon>
        <taxon>Alveolata</taxon>
        <taxon>Apicomplexa</taxon>
        <taxon>Conoidasida</taxon>
        <taxon>Coccidia</taxon>
        <taxon>Eucoccidiorida</taxon>
        <taxon>Eimeriorina</taxon>
        <taxon>Sarcocystidae</taxon>
        <taxon>Cystoisospora</taxon>
    </lineage>
</organism>
<dbReference type="EMBL" id="MIGC01005205">
    <property type="protein sequence ID" value="PHJ17185.1"/>
    <property type="molecule type" value="Genomic_DNA"/>
</dbReference>
<dbReference type="AlphaFoldDB" id="A0A2C6KL24"/>
<sequence>EPSAEKMKLLRDSILTLSCVLRDRGASGVHTPHLSVLFELFSLHRCK</sequence>
<dbReference type="VEuPathDB" id="ToxoDB:CSUI_008995"/>
<dbReference type="Proteomes" id="UP000221165">
    <property type="component" value="Unassembled WGS sequence"/>
</dbReference>
<evidence type="ECO:0000313" key="1">
    <source>
        <dbReference type="EMBL" id="PHJ17185.1"/>
    </source>
</evidence>
<proteinExistence type="predicted"/>
<evidence type="ECO:0000313" key="2">
    <source>
        <dbReference type="Proteomes" id="UP000221165"/>
    </source>
</evidence>
<reference evidence="1 2" key="1">
    <citation type="journal article" date="2017" name="Int. J. Parasitol.">
        <title>The genome of the protozoan parasite Cystoisospora suis and a reverse vaccinology approach to identify vaccine candidates.</title>
        <authorList>
            <person name="Palmieri N."/>
            <person name="Shrestha A."/>
            <person name="Ruttkowski B."/>
            <person name="Beck T."/>
            <person name="Vogl C."/>
            <person name="Tomley F."/>
            <person name="Blake D.P."/>
            <person name="Joachim A."/>
        </authorList>
    </citation>
    <scope>NUCLEOTIDE SEQUENCE [LARGE SCALE GENOMIC DNA]</scope>
    <source>
        <strain evidence="1 2">Wien I</strain>
    </source>
</reference>
<keyword evidence="2" id="KW-1185">Reference proteome</keyword>
<accession>A0A2C6KL24</accession>
<dbReference type="GeneID" id="94432325"/>
<gene>
    <name evidence="1" type="ORF">CSUI_008995</name>
</gene>